<evidence type="ECO:0008006" key="4">
    <source>
        <dbReference type="Google" id="ProtNLM"/>
    </source>
</evidence>
<dbReference type="Proteomes" id="UP000191025">
    <property type="component" value="Unassembled WGS sequence"/>
</dbReference>
<dbReference type="RefSeq" id="WP_062498590.1">
    <property type="nucleotide sequence ID" value="NZ_MXAN01000086.1"/>
</dbReference>
<sequence length="161" mass="17560">MKKLSILALTATIAITPAFAEVNSYATPSVIQSAVSLDDIDTPATTSQADLSFAFDDVENLQVKEMTVAQMQETEGAVAPLVAVGVMTGTRFIAQRWVTQKVAQNMVKRGATNIMAPNRSVAKKIAGNNPIREYHADPGSRYTHYHPNPRNGSHIWYGKTR</sequence>
<comment type="caution">
    <text evidence="2">The sequence shown here is derived from an EMBL/GenBank/DDBJ whole genome shotgun (WGS) entry which is preliminary data.</text>
</comment>
<evidence type="ECO:0000256" key="1">
    <source>
        <dbReference type="SAM" id="SignalP"/>
    </source>
</evidence>
<feature type="signal peptide" evidence="1">
    <location>
        <begin position="1"/>
        <end position="20"/>
    </location>
</feature>
<dbReference type="EMBL" id="MXAN01000086">
    <property type="protein sequence ID" value="OPH34322.1"/>
    <property type="molecule type" value="Genomic_DNA"/>
</dbReference>
<feature type="chain" id="PRO_5010711338" description="DUF4148 domain-containing protein" evidence="1">
    <location>
        <begin position="21"/>
        <end position="161"/>
    </location>
</feature>
<organism evidence="2 3">
    <name type="scientific">Moraxella lacunata</name>
    <dbReference type="NCBI Taxonomy" id="477"/>
    <lineage>
        <taxon>Bacteria</taxon>
        <taxon>Pseudomonadati</taxon>
        <taxon>Pseudomonadota</taxon>
        <taxon>Gammaproteobacteria</taxon>
        <taxon>Moraxellales</taxon>
        <taxon>Moraxellaceae</taxon>
        <taxon>Moraxella</taxon>
    </lineage>
</organism>
<name>A0A1V4GNW7_MORLA</name>
<dbReference type="AlphaFoldDB" id="A0A1V4GNW7"/>
<gene>
    <name evidence="2" type="ORF">B5J94_11630</name>
</gene>
<keyword evidence="1" id="KW-0732">Signal</keyword>
<evidence type="ECO:0000313" key="3">
    <source>
        <dbReference type="Proteomes" id="UP000191025"/>
    </source>
</evidence>
<evidence type="ECO:0000313" key="2">
    <source>
        <dbReference type="EMBL" id="OPH34322.1"/>
    </source>
</evidence>
<reference evidence="3" key="1">
    <citation type="submission" date="2017-03" db="EMBL/GenBank/DDBJ databases">
        <title>Draft genome sequence of Moraxella equi CCUG 4950T type strain.</title>
        <authorList>
            <person name="Salva-Serra F."/>
            <person name="Engstrom-Jakobsson H."/>
            <person name="Thorell K."/>
            <person name="Jaen-Luchoro D."/>
            <person name="Gonzales-Siles L."/>
            <person name="Karlsson R."/>
            <person name="Yazdan S."/>
            <person name="Boulund F."/>
            <person name="Johnning A."/>
            <person name="Engstrand L."/>
            <person name="Kristiansson E."/>
            <person name="Moore E."/>
        </authorList>
    </citation>
    <scope>NUCLEOTIDE SEQUENCE [LARGE SCALE GENOMIC DNA]</scope>
    <source>
        <strain evidence="3">CCUG 4441</strain>
    </source>
</reference>
<protein>
    <recommendedName>
        <fullName evidence="4">DUF4148 domain-containing protein</fullName>
    </recommendedName>
</protein>
<proteinExistence type="predicted"/>
<accession>A0A1V4GNW7</accession>